<name>A0A484AR98_DRONA</name>
<keyword evidence="2" id="KW-1185">Reference proteome</keyword>
<reference evidence="1 2" key="1">
    <citation type="journal article" date="2019" name="J. Hered.">
        <title>An Improved Genome Assembly for Drosophila navojoa, the Basal Species in the mojavensis Cluster.</title>
        <authorList>
            <person name="Vanderlinde T."/>
            <person name="Dupim E.G."/>
            <person name="Nazario-Yepiz N.O."/>
            <person name="Carvalho A.B."/>
        </authorList>
    </citation>
    <scope>NUCLEOTIDE SEQUENCE [LARGE SCALE GENOMIC DNA]</scope>
    <source>
        <strain evidence="1">Navoj_Jal97</strain>
        <tissue evidence="1">Whole organism</tissue>
    </source>
</reference>
<sequence length="83" mass="9340">SLRRDTASKSAIGSAVGRAMFRIRVKMGPQRNHHNNNNNNNGISNTHARINKEWTCCFGLHVHTATLMIGLWHLVSEITSQYP</sequence>
<dbReference type="AlphaFoldDB" id="A0A484AR98"/>
<gene>
    <name evidence="1" type="ORF">AWZ03_014676</name>
</gene>
<proteinExistence type="predicted"/>
<evidence type="ECO:0000313" key="1">
    <source>
        <dbReference type="EMBL" id="TDG38904.1"/>
    </source>
</evidence>
<dbReference type="Proteomes" id="UP000295192">
    <property type="component" value="Unassembled WGS sequence"/>
</dbReference>
<dbReference type="EMBL" id="LSRL02001678">
    <property type="protein sequence ID" value="TDG38904.1"/>
    <property type="molecule type" value="Genomic_DNA"/>
</dbReference>
<feature type="non-terminal residue" evidence="1">
    <location>
        <position position="1"/>
    </location>
</feature>
<organism evidence="1 2">
    <name type="scientific">Drosophila navojoa</name>
    <name type="common">Fruit fly</name>
    <dbReference type="NCBI Taxonomy" id="7232"/>
    <lineage>
        <taxon>Eukaryota</taxon>
        <taxon>Metazoa</taxon>
        <taxon>Ecdysozoa</taxon>
        <taxon>Arthropoda</taxon>
        <taxon>Hexapoda</taxon>
        <taxon>Insecta</taxon>
        <taxon>Pterygota</taxon>
        <taxon>Neoptera</taxon>
        <taxon>Endopterygota</taxon>
        <taxon>Diptera</taxon>
        <taxon>Brachycera</taxon>
        <taxon>Muscomorpha</taxon>
        <taxon>Ephydroidea</taxon>
        <taxon>Drosophilidae</taxon>
        <taxon>Drosophila</taxon>
    </lineage>
</organism>
<protein>
    <submittedName>
        <fullName evidence="1">Uncharacterized protein</fullName>
    </submittedName>
</protein>
<dbReference type="OrthoDB" id="10002163at2759"/>
<comment type="caution">
    <text evidence="1">The sequence shown here is derived from an EMBL/GenBank/DDBJ whole genome shotgun (WGS) entry which is preliminary data.</text>
</comment>
<evidence type="ECO:0000313" key="2">
    <source>
        <dbReference type="Proteomes" id="UP000295192"/>
    </source>
</evidence>
<accession>A0A484AR98</accession>